<evidence type="ECO:0000256" key="2">
    <source>
        <dbReference type="ARBA" id="ARBA00022540"/>
    </source>
</evidence>
<dbReference type="NCBIfam" id="TIGR00168">
    <property type="entry name" value="infC"/>
    <property type="match status" value="1"/>
</dbReference>
<dbReference type="PANTHER" id="PTHR10938:SF0">
    <property type="entry name" value="TRANSLATION INITIATION FACTOR IF-3, MITOCHONDRIAL"/>
    <property type="match status" value="1"/>
</dbReference>
<dbReference type="GO" id="GO:0003743">
    <property type="term" value="F:translation initiation factor activity"/>
    <property type="evidence" value="ECO:0007669"/>
    <property type="project" value="UniProtKB-UniRule"/>
</dbReference>
<dbReference type="InterPro" id="IPR001288">
    <property type="entry name" value="Translation_initiation_fac_3"/>
</dbReference>
<dbReference type="GO" id="GO:0043022">
    <property type="term" value="F:ribosome binding"/>
    <property type="evidence" value="ECO:0007669"/>
    <property type="project" value="TreeGrafter"/>
</dbReference>
<evidence type="ECO:0000313" key="9">
    <source>
        <dbReference type="Proteomes" id="UP000008637"/>
    </source>
</evidence>
<dbReference type="EMBL" id="FR773153">
    <property type="protein sequence ID" value="CBY92104.1"/>
    <property type="molecule type" value="Genomic_DNA"/>
</dbReference>
<name>E8ZKD8_MYCHL</name>
<dbReference type="SUPFAM" id="SSF55200">
    <property type="entry name" value="Translation initiation factor IF3, C-terminal domain"/>
    <property type="match status" value="1"/>
</dbReference>
<dbReference type="InterPro" id="IPR019813">
    <property type="entry name" value="Translation_initiation_fac3_CS"/>
</dbReference>
<evidence type="ECO:0000256" key="5">
    <source>
        <dbReference type="RuleBase" id="RU000646"/>
    </source>
</evidence>
<dbReference type="KEGG" id="mha:HF1_00960"/>
<comment type="function">
    <text evidence="5">IF-3 binds to the 30S ribosomal subunit and shifts the equilibrium between 70S ribosomes and their 50S and 30S subunits in favor of the free subunits, thus enhancing the availability of 30S subunits on which protein synthesis initiation begins.</text>
</comment>
<comment type="similarity">
    <text evidence="1 5">Belongs to the IF-3 family.</text>
</comment>
<keyword evidence="2 5" id="KW-0396">Initiation factor</keyword>
<dbReference type="InterPro" id="IPR019815">
    <property type="entry name" value="Translation_initiation_fac_3_C"/>
</dbReference>
<dbReference type="PANTHER" id="PTHR10938">
    <property type="entry name" value="TRANSLATION INITIATION FACTOR IF-3"/>
    <property type="match status" value="1"/>
</dbReference>
<protein>
    <recommendedName>
        <fullName evidence="4 5">Translation initiation factor IF-3</fullName>
    </recommendedName>
</protein>
<evidence type="ECO:0000313" key="8">
    <source>
        <dbReference type="EMBL" id="CBY92104.1"/>
    </source>
</evidence>
<sequence>MSSTNNKNDKNKKFFLINEEISVSPVLLVNPDGTNVSMPIEEALALAKQRELDLVLINQNPGVVKILDYGKYIYELKKNKGGKKNVVKVKSITVKPNISSHDIEWKAKQAIDWFKSGDKVQFVVKAPGRMADRVDLVNEVYDQFSVLVESHGKSREGLKKISKIQYATYFMPVKK</sequence>
<accession>E8ZKD8</accession>
<dbReference type="OrthoDB" id="397792at2"/>
<evidence type="ECO:0000256" key="3">
    <source>
        <dbReference type="ARBA" id="ARBA00022917"/>
    </source>
</evidence>
<dbReference type="GO" id="GO:0032790">
    <property type="term" value="P:ribosome disassembly"/>
    <property type="evidence" value="ECO:0007669"/>
    <property type="project" value="TreeGrafter"/>
</dbReference>
<proteinExistence type="inferred from homology"/>
<dbReference type="Gene3D" id="3.10.20.80">
    <property type="entry name" value="Translation initiation factor 3 (IF-3), N-terminal domain"/>
    <property type="match status" value="1"/>
</dbReference>
<comment type="subunit">
    <text evidence="5">Monomer.</text>
</comment>
<dbReference type="Pfam" id="PF05198">
    <property type="entry name" value="IF3_N"/>
    <property type="match status" value="1"/>
</dbReference>
<feature type="domain" description="Translation initiation factor 3 C-terminal" evidence="6">
    <location>
        <begin position="87"/>
        <end position="154"/>
    </location>
</feature>
<dbReference type="AlphaFoldDB" id="E8ZKD8"/>
<reference evidence="8 9" key="1">
    <citation type="journal article" date="2011" name="J. Bacteriol.">
        <title>Complete genome sequence of Mycoplasma haemofelis, a hemotropic mycoplasma.</title>
        <authorList>
            <person name="Barker E.N."/>
            <person name="Helps C.R."/>
            <person name="Peters I.R."/>
            <person name="Darby A.C."/>
            <person name="Radford A.D."/>
            <person name="Tasker S."/>
        </authorList>
    </citation>
    <scope>NUCLEOTIDE SEQUENCE [LARGE SCALE GENOMIC DNA]</scope>
    <source>
        <strain evidence="8 9">Langford 1</strain>
    </source>
</reference>
<dbReference type="GO" id="GO:0016020">
    <property type="term" value="C:membrane"/>
    <property type="evidence" value="ECO:0007669"/>
    <property type="project" value="TreeGrafter"/>
</dbReference>
<feature type="domain" description="Translation initiation factor 3 N-terminal" evidence="7">
    <location>
        <begin position="17"/>
        <end position="80"/>
    </location>
</feature>
<dbReference type="Gene3D" id="3.30.110.10">
    <property type="entry name" value="Translation initiation factor 3 (IF-3), C-terminal domain"/>
    <property type="match status" value="1"/>
</dbReference>
<keyword evidence="3 5" id="KW-0648">Protein biosynthesis</keyword>
<comment type="subcellular location">
    <subcellularLocation>
        <location evidence="5">Cytoplasm</location>
    </subcellularLocation>
</comment>
<dbReference type="Pfam" id="PF00707">
    <property type="entry name" value="IF3_C"/>
    <property type="match status" value="1"/>
</dbReference>
<keyword evidence="9" id="KW-1185">Reference proteome</keyword>
<evidence type="ECO:0000259" key="7">
    <source>
        <dbReference type="Pfam" id="PF05198"/>
    </source>
</evidence>
<evidence type="ECO:0000259" key="6">
    <source>
        <dbReference type="Pfam" id="PF00707"/>
    </source>
</evidence>
<dbReference type="InterPro" id="IPR019814">
    <property type="entry name" value="Translation_initiation_fac_3_N"/>
</dbReference>
<dbReference type="InterPro" id="IPR036788">
    <property type="entry name" value="T_IF-3_C_sf"/>
</dbReference>
<dbReference type="InterPro" id="IPR036787">
    <property type="entry name" value="T_IF-3_N_sf"/>
</dbReference>
<dbReference type="HOGENOM" id="CLU_054919_3_2_14"/>
<evidence type="ECO:0000256" key="4">
    <source>
        <dbReference type="NCBIfam" id="TIGR00168"/>
    </source>
</evidence>
<gene>
    <name evidence="8" type="primary">infC</name>
    <name evidence="8" type="ordered locus">HF1_00960</name>
</gene>
<dbReference type="Proteomes" id="UP000008637">
    <property type="component" value="Chromosome"/>
</dbReference>
<dbReference type="SUPFAM" id="SSF54364">
    <property type="entry name" value="Translation initiation factor IF3, N-terminal domain"/>
    <property type="match status" value="1"/>
</dbReference>
<evidence type="ECO:0000256" key="1">
    <source>
        <dbReference type="ARBA" id="ARBA00005439"/>
    </source>
</evidence>
<dbReference type="GO" id="GO:0005829">
    <property type="term" value="C:cytosol"/>
    <property type="evidence" value="ECO:0007669"/>
    <property type="project" value="TreeGrafter"/>
</dbReference>
<dbReference type="PROSITE" id="PS00938">
    <property type="entry name" value="IF3"/>
    <property type="match status" value="1"/>
</dbReference>
<organism evidence="8 9">
    <name type="scientific">Mycoplasma haemofelis (strain Langford 1)</name>
    <name type="common">Haemobartonella felis</name>
    <dbReference type="NCBI Taxonomy" id="941640"/>
    <lineage>
        <taxon>Bacteria</taxon>
        <taxon>Bacillati</taxon>
        <taxon>Mycoplasmatota</taxon>
        <taxon>Mollicutes</taxon>
        <taxon>Mycoplasmataceae</taxon>
        <taxon>Mycoplasma</taxon>
    </lineage>
</organism>